<gene>
    <name evidence="5" type="ORF">NQ491_10175</name>
</gene>
<dbReference type="InterPro" id="IPR025665">
    <property type="entry name" value="Beta-barrel_OMP_2"/>
</dbReference>
<dbReference type="SUPFAM" id="SSF103088">
    <property type="entry name" value="OmpA-like"/>
    <property type="match status" value="1"/>
</dbReference>
<feature type="signal peptide" evidence="3">
    <location>
        <begin position="1"/>
        <end position="20"/>
    </location>
</feature>
<evidence type="ECO:0000313" key="6">
    <source>
        <dbReference type="Proteomes" id="UP001059295"/>
    </source>
</evidence>
<keyword evidence="3" id="KW-0732">Signal</keyword>
<dbReference type="PROSITE" id="PS51123">
    <property type="entry name" value="OMPA_2"/>
    <property type="match status" value="1"/>
</dbReference>
<reference evidence="5" key="1">
    <citation type="journal article" date="2022" name="Cell">
        <title>Design, construction, and in vivo augmentation of a complex gut microbiome.</title>
        <authorList>
            <person name="Cheng A.G."/>
            <person name="Ho P.Y."/>
            <person name="Aranda-Diaz A."/>
            <person name="Jain S."/>
            <person name="Yu F.B."/>
            <person name="Meng X."/>
            <person name="Wang M."/>
            <person name="Iakiviak M."/>
            <person name="Nagashima K."/>
            <person name="Zhao A."/>
            <person name="Murugkar P."/>
            <person name="Patil A."/>
            <person name="Atabakhsh K."/>
            <person name="Weakley A."/>
            <person name="Yan J."/>
            <person name="Brumbaugh A.R."/>
            <person name="Higginbottom S."/>
            <person name="Dimas A."/>
            <person name="Shiver A.L."/>
            <person name="Deutschbauer A."/>
            <person name="Neff N."/>
            <person name="Sonnenburg J.L."/>
            <person name="Huang K.C."/>
            <person name="Fischbach M.A."/>
        </authorList>
    </citation>
    <scope>NUCLEOTIDE SEQUENCE</scope>
    <source>
        <strain evidence="5">AP11</strain>
    </source>
</reference>
<keyword evidence="6" id="KW-1185">Reference proteome</keyword>
<name>A0ABY5UYG3_9BACT</name>
<feature type="chain" id="PRO_5046879898" evidence="3">
    <location>
        <begin position="21"/>
        <end position="437"/>
    </location>
</feature>
<dbReference type="Gene3D" id="3.30.1330.60">
    <property type="entry name" value="OmpA-like domain"/>
    <property type="match status" value="1"/>
</dbReference>
<evidence type="ECO:0000256" key="1">
    <source>
        <dbReference type="PROSITE-ProRule" id="PRU00473"/>
    </source>
</evidence>
<dbReference type="InterPro" id="IPR036737">
    <property type="entry name" value="OmpA-like_sf"/>
</dbReference>
<dbReference type="RefSeq" id="WP_019245662.1">
    <property type="nucleotide sequence ID" value="NZ_CAPH01000009.1"/>
</dbReference>
<evidence type="ECO:0000256" key="3">
    <source>
        <dbReference type="SAM" id="SignalP"/>
    </source>
</evidence>
<evidence type="ECO:0000313" key="5">
    <source>
        <dbReference type="EMBL" id="UWN57005.1"/>
    </source>
</evidence>
<evidence type="ECO:0000256" key="2">
    <source>
        <dbReference type="SAM" id="MobiDB-lite"/>
    </source>
</evidence>
<protein>
    <submittedName>
        <fullName evidence="5">Outer membrane beta-barrel protein</fullName>
    </submittedName>
</protein>
<feature type="region of interest" description="Disordered" evidence="2">
    <location>
        <begin position="202"/>
        <end position="231"/>
    </location>
</feature>
<evidence type="ECO:0000259" key="4">
    <source>
        <dbReference type="PROSITE" id="PS51123"/>
    </source>
</evidence>
<proteinExistence type="predicted"/>
<dbReference type="EMBL" id="CP102294">
    <property type="protein sequence ID" value="UWN57005.1"/>
    <property type="molecule type" value="Genomic_DNA"/>
</dbReference>
<accession>A0ABY5UYG3</accession>
<dbReference type="Proteomes" id="UP001059295">
    <property type="component" value="Chromosome"/>
</dbReference>
<dbReference type="GeneID" id="82892103"/>
<dbReference type="InterPro" id="IPR006665">
    <property type="entry name" value="OmpA-like"/>
</dbReference>
<feature type="domain" description="OmpA-like" evidence="4">
    <location>
        <begin position="18"/>
        <end position="142"/>
    </location>
</feature>
<dbReference type="Pfam" id="PF13568">
    <property type="entry name" value="OMP_b-brl_2"/>
    <property type="match status" value="1"/>
</dbReference>
<sequence length="437" mass="48378">MKKCLLLWLAFVLAASNVQAQKAVDSMRVFYRRGFHDVDPSFRDNRARLDRFLNSVDRALKENRVGKIVIRSYASPDGTAKANERLSERRAEELKAYLVREGNVPAALVEHHAEGIAWGMLRERIAASDVSYRSEVLDILDRTPVWIYDAEGKIVDGRKKRLMDLQGGEPYRHMLEHFFPDLRNSSNTALYLCVEAKGPEKEPQRTVSGISGNGEAPRPDATGSADGSVSHATALPAESPMERISGPVHPFPKHVIGLHAGYCASWIASYGLSSSTRPGYEAGMTYRVGLSRRLPFYFRTGLTFVGKGYEINGFDDSRTTMSYLQIPVGIDYAVSLGRRWAVVPGAGLYYAVGVGGKRKIGREAVSVFGSQGGFSRHDMGFSCGVDLTFSRFSLGIAYEAGLIDIDKSDTVYGNDSRMIGYKNVRNRCFLIRTGVNF</sequence>
<dbReference type="Pfam" id="PF00691">
    <property type="entry name" value="OmpA"/>
    <property type="match status" value="1"/>
</dbReference>
<keyword evidence="1" id="KW-0472">Membrane</keyword>
<organism evidence="5 6">
    <name type="scientific">Alistipes ihumii AP11</name>
    <dbReference type="NCBI Taxonomy" id="1211813"/>
    <lineage>
        <taxon>Bacteria</taxon>
        <taxon>Pseudomonadati</taxon>
        <taxon>Bacteroidota</taxon>
        <taxon>Bacteroidia</taxon>
        <taxon>Bacteroidales</taxon>
        <taxon>Rikenellaceae</taxon>
        <taxon>Alistipes</taxon>
    </lineage>
</organism>